<evidence type="ECO:0000256" key="4">
    <source>
        <dbReference type="ARBA" id="ARBA00022723"/>
    </source>
</evidence>
<dbReference type="KEGG" id="tfr:BR63_02270"/>
<evidence type="ECO:0000256" key="2">
    <source>
        <dbReference type="ARBA" id="ARBA00022448"/>
    </source>
</evidence>
<dbReference type="Gene3D" id="3.40.50.620">
    <property type="entry name" value="HUPs"/>
    <property type="match status" value="1"/>
</dbReference>
<dbReference type="PROSITE" id="PS51379">
    <property type="entry name" value="4FE4S_FER_2"/>
    <property type="match status" value="2"/>
</dbReference>
<dbReference type="InterPro" id="IPR014729">
    <property type="entry name" value="Rossmann-like_a/b/a_fold"/>
</dbReference>
<evidence type="ECO:0000256" key="5">
    <source>
        <dbReference type="ARBA" id="ARBA00022827"/>
    </source>
</evidence>
<protein>
    <submittedName>
        <fullName evidence="10">4Fe-4S dicluster domain-containing protein</fullName>
    </submittedName>
</protein>
<dbReference type="GO" id="GO:0050660">
    <property type="term" value="F:flavin adenine dinucleotide binding"/>
    <property type="evidence" value="ECO:0007669"/>
    <property type="project" value="InterPro"/>
</dbReference>
<dbReference type="GO" id="GO:0046872">
    <property type="term" value="F:metal ion binding"/>
    <property type="evidence" value="ECO:0007669"/>
    <property type="project" value="UniProtKB-KW"/>
</dbReference>
<keyword evidence="5" id="KW-0274">FAD</keyword>
<dbReference type="EMBL" id="CP045798">
    <property type="protein sequence ID" value="QNB45241.1"/>
    <property type="molecule type" value="Genomic_DNA"/>
</dbReference>
<dbReference type="SUPFAM" id="SSF52467">
    <property type="entry name" value="DHS-like NAD/FAD-binding domain"/>
    <property type="match status" value="1"/>
</dbReference>
<dbReference type="GO" id="GO:0009055">
    <property type="term" value="F:electron transfer activity"/>
    <property type="evidence" value="ECO:0007669"/>
    <property type="project" value="InterPro"/>
</dbReference>
<sequence>MTVIIEPTKCIGCEACVSACPFGAIEMVDGVAKINDKCTECGACVEVCPVEAITRTERAKTEEVSPEDYRGVWVFAEQRDGQVMNITLELLGEGKRLAETLGVELAAVLMGDQVESKVPELFAYGADIVHLVEDTELKNYRTESYTAVLAELIKKYRPEIMLIGATNIGRDLAPRLAGRIGTGLTADCTELDIDLEQRLLQQTRPAFGGNLMATILCAQNRPQMATVRPGVMKKLIPDSCRTGKIIRTPYQKDQVNVRTRILEVVKEAGRVVNLEEAQIIVSGGRGVGSQEGFAVLEELAQKLGGVVAASRGAVDAGWVPASYQVGQTGKTVHPKLYIACGISGAIQHVAGMQNSGLIVAINKNPNAPIFKVADYGIVGDLHQVVPLLIEALAEEGKPDLSCQVESAAAQE</sequence>
<dbReference type="Pfam" id="PF13237">
    <property type="entry name" value="Fer4_10"/>
    <property type="match status" value="1"/>
</dbReference>
<dbReference type="GO" id="GO:0033539">
    <property type="term" value="P:fatty acid beta-oxidation using acyl-CoA dehydrogenase"/>
    <property type="evidence" value="ECO:0007669"/>
    <property type="project" value="TreeGrafter"/>
</dbReference>
<comment type="similarity">
    <text evidence="1">Belongs to the ETF alpha-subunit/FixB family.</text>
</comment>
<dbReference type="InterPro" id="IPR018206">
    <property type="entry name" value="ETF_asu_C_CS"/>
</dbReference>
<organism evidence="10 11">
    <name type="scientific">Thermanaerosceptrum fracticalcis</name>
    <dbReference type="NCBI Taxonomy" id="1712410"/>
    <lineage>
        <taxon>Bacteria</taxon>
        <taxon>Bacillati</taxon>
        <taxon>Bacillota</taxon>
        <taxon>Clostridia</taxon>
        <taxon>Eubacteriales</taxon>
        <taxon>Peptococcaceae</taxon>
        <taxon>Thermanaerosceptrum</taxon>
    </lineage>
</organism>
<dbReference type="AlphaFoldDB" id="A0A7G6DZI7"/>
<evidence type="ECO:0000313" key="11">
    <source>
        <dbReference type="Proteomes" id="UP000515847"/>
    </source>
</evidence>
<dbReference type="PANTHER" id="PTHR43153:SF1">
    <property type="entry name" value="ELECTRON TRANSFER FLAVOPROTEIN SUBUNIT ALPHA, MITOCHONDRIAL"/>
    <property type="match status" value="1"/>
</dbReference>
<dbReference type="Gene3D" id="3.30.70.20">
    <property type="match status" value="1"/>
</dbReference>
<dbReference type="FunFam" id="3.40.50.1220:FF:000001">
    <property type="entry name" value="Electron transfer flavoprotein, alpha subunit"/>
    <property type="match status" value="1"/>
</dbReference>
<dbReference type="PANTHER" id="PTHR43153">
    <property type="entry name" value="ELECTRON TRANSFER FLAVOPROTEIN ALPHA"/>
    <property type="match status" value="1"/>
</dbReference>
<keyword evidence="2" id="KW-0813">Transport</keyword>
<dbReference type="SMART" id="SM00893">
    <property type="entry name" value="ETF"/>
    <property type="match status" value="1"/>
</dbReference>
<dbReference type="InterPro" id="IPR014730">
    <property type="entry name" value="ETF_a/b_N"/>
</dbReference>
<evidence type="ECO:0000259" key="9">
    <source>
        <dbReference type="PROSITE" id="PS51379"/>
    </source>
</evidence>
<dbReference type="RefSeq" id="WP_034422723.1">
    <property type="nucleotide sequence ID" value="NZ_CP045798.1"/>
</dbReference>
<dbReference type="Gene3D" id="3.40.50.1220">
    <property type="entry name" value="TPP-binding domain"/>
    <property type="match status" value="1"/>
</dbReference>
<dbReference type="PROSITE" id="PS00198">
    <property type="entry name" value="4FE4S_FER_1"/>
    <property type="match status" value="1"/>
</dbReference>
<evidence type="ECO:0000256" key="8">
    <source>
        <dbReference type="ARBA" id="ARBA00023014"/>
    </source>
</evidence>
<dbReference type="Proteomes" id="UP000515847">
    <property type="component" value="Chromosome"/>
</dbReference>
<dbReference type="InterPro" id="IPR017900">
    <property type="entry name" value="4Fe4S_Fe_S_CS"/>
</dbReference>
<evidence type="ECO:0000256" key="3">
    <source>
        <dbReference type="ARBA" id="ARBA00022630"/>
    </source>
</evidence>
<proteinExistence type="inferred from homology"/>
<keyword evidence="4" id="KW-0479">Metal-binding</keyword>
<dbReference type="SUPFAM" id="SSF52402">
    <property type="entry name" value="Adenine nucleotide alpha hydrolases-like"/>
    <property type="match status" value="1"/>
</dbReference>
<dbReference type="GO" id="GO:0051536">
    <property type="term" value="F:iron-sulfur cluster binding"/>
    <property type="evidence" value="ECO:0007669"/>
    <property type="project" value="UniProtKB-KW"/>
</dbReference>
<dbReference type="InterPro" id="IPR029035">
    <property type="entry name" value="DHS-like_NAD/FAD-binding_dom"/>
</dbReference>
<reference evidence="10 11" key="1">
    <citation type="journal article" date="2019" name="Front. Microbiol.">
        <title>Thermoanaerosceptrum fracticalcis gen. nov. sp. nov., a Novel Fumarate-Fermenting Microorganism From a Deep Fractured Carbonate Aquifer of the US Great Basin.</title>
        <authorList>
            <person name="Hamilton-Brehm S.D."/>
            <person name="Stewart L.E."/>
            <person name="Zavarin M."/>
            <person name="Caldwell M."/>
            <person name="Lawson P.A."/>
            <person name="Onstott T.C."/>
            <person name="Grzymski J."/>
            <person name="Neveux I."/>
            <person name="Lollar B.S."/>
            <person name="Russell C.E."/>
            <person name="Moser D.P."/>
        </authorList>
    </citation>
    <scope>NUCLEOTIDE SEQUENCE [LARGE SCALE GENOMIC DNA]</scope>
    <source>
        <strain evidence="10 11">DRI-13</strain>
    </source>
</reference>
<dbReference type="Pfam" id="PF01012">
    <property type="entry name" value="ETF"/>
    <property type="match status" value="1"/>
</dbReference>
<gene>
    <name evidence="10" type="ORF">BR63_02270</name>
</gene>
<name>A0A7G6DZI7_THEFR</name>
<keyword evidence="8" id="KW-0411">Iron-sulfur</keyword>
<dbReference type="InterPro" id="IPR001308">
    <property type="entry name" value="ETF_a/FixB"/>
</dbReference>
<dbReference type="SUPFAM" id="SSF54862">
    <property type="entry name" value="4Fe-4S ferredoxins"/>
    <property type="match status" value="1"/>
</dbReference>
<keyword evidence="6" id="KW-0249">Electron transport</keyword>
<dbReference type="Pfam" id="PF00766">
    <property type="entry name" value="ETF_alpha"/>
    <property type="match status" value="1"/>
</dbReference>
<keyword evidence="11" id="KW-1185">Reference proteome</keyword>
<evidence type="ECO:0000313" key="10">
    <source>
        <dbReference type="EMBL" id="QNB45241.1"/>
    </source>
</evidence>
<keyword evidence="3" id="KW-0285">Flavoprotein</keyword>
<accession>A0A7G6DZI7</accession>
<dbReference type="CDD" id="cd01715">
    <property type="entry name" value="ETF_alpha"/>
    <property type="match status" value="1"/>
</dbReference>
<evidence type="ECO:0000256" key="6">
    <source>
        <dbReference type="ARBA" id="ARBA00022982"/>
    </source>
</evidence>
<dbReference type="InterPro" id="IPR014731">
    <property type="entry name" value="ETF_asu_C"/>
</dbReference>
<feature type="domain" description="4Fe-4S ferredoxin-type" evidence="9">
    <location>
        <begin position="36"/>
        <end position="58"/>
    </location>
</feature>
<dbReference type="PROSITE" id="PS00696">
    <property type="entry name" value="ETF_ALPHA"/>
    <property type="match status" value="1"/>
</dbReference>
<evidence type="ECO:0000256" key="1">
    <source>
        <dbReference type="ARBA" id="ARBA00005817"/>
    </source>
</evidence>
<keyword evidence="7" id="KW-0408">Iron</keyword>
<feature type="domain" description="4Fe-4S ferredoxin-type" evidence="9">
    <location>
        <begin position="1"/>
        <end position="30"/>
    </location>
</feature>
<dbReference type="InterPro" id="IPR033947">
    <property type="entry name" value="ETF_alpha_N"/>
</dbReference>
<dbReference type="OrthoDB" id="9770286at2"/>
<evidence type="ECO:0000256" key="7">
    <source>
        <dbReference type="ARBA" id="ARBA00023004"/>
    </source>
</evidence>
<dbReference type="InterPro" id="IPR017896">
    <property type="entry name" value="4Fe4S_Fe-S-bd"/>
</dbReference>